<evidence type="ECO:0000313" key="3">
    <source>
        <dbReference type="EMBL" id="JAD04277.1"/>
    </source>
</evidence>
<reference evidence="3" key="2">
    <citation type="journal article" date="2015" name="Gigascience">
        <title>Reconstructing a comprehensive transcriptome assembly of a white-pupal translocated strain of the pest fruit fly Bactrocera cucurbitae.</title>
        <authorList>
            <person name="Sim S.B."/>
            <person name="Calla B."/>
            <person name="Hall B."/>
            <person name="DeRego T."/>
            <person name="Geib S.M."/>
        </authorList>
    </citation>
    <scope>NUCLEOTIDE SEQUENCE</scope>
</reference>
<sequence length="204" mass="23371">MLNSIKVCLIFLNIFTIFASPSNSNNNENTANYYPFVKIGSKRYFINPSLKMNWYESFDYCRSIGGDLVNIESLEELLALQKYVLEINIGSQLWTDGNDLAREGRYTSHTTGRPLVFVKWTPNNPNNQGNNEDCIEVSIEGDNKTLLMNDNNCLNEYYAICQYRQLTANDRRSFCVVLDQNENCMLRNLAEGFTKAADMFKSCA</sequence>
<dbReference type="PANTHER" id="PTHR22802">
    <property type="entry name" value="C-TYPE LECTIN SUPERFAMILY MEMBER"/>
    <property type="match status" value="1"/>
</dbReference>
<dbReference type="Pfam" id="PF00059">
    <property type="entry name" value="Lectin_C"/>
    <property type="match status" value="1"/>
</dbReference>
<evidence type="ECO:0000256" key="1">
    <source>
        <dbReference type="SAM" id="SignalP"/>
    </source>
</evidence>
<feature type="signal peptide" evidence="1">
    <location>
        <begin position="1"/>
        <end position="24"/>
    </location>
</feature>
<gene>
    <name evidence="3" type="primary">Acp29AB_4</name>
    <name evidence="3" type="ORF">g.31139</name>
</gene>
<feature type="chain" id="PRO_5001982824" evidence="1">
    <location>
        <begin position="25"/>
        <end position="204"/>
    </location>
</feature>
<dbReference type="SUPFAM" id="SSF56436">
    <property type="entry name" value="C-type lectin-like"/>
    <property type="match status" value="1"/>
</dbReference>
<dbReference type="Gene3D" id="3.10.100.10">
    <property type="entry name" value="Mannose-Binding Protein A, subunit A"/>
    <property type="match status" value="1"/>
</dbReference>
<dbReference type="EMBL" id="GBXI01010015">
    <property type="protein sequence ID" value="JAD04277.1"/>
    <property type="molecule type" value="Transcribed_RNA"/>
</dbReference>
<keyword evidence="1" id="KW-0732">Signal</keyword>
<dbReference type="InterPro" id="IPR001304">
    <property type="entry name" value="C-type_lectin-like"/>
</dbReference>
<organism evidence="3">
    <name type="scientific">Zeugodacus cucurbitae</name>
    <name type="common">Melon fruit fly</name>
    <name type="synonym">Bactrocera cucurbitae</name>
    <dbReference type="NCBI Taxonomy" id="28588"/>
    <lineage>
        <taxon>Eukaryota</taxon>
        <taxon>Metazoa</taxon>
        <taxon>Ecdysozoa</taxon>
        <taxon>Arthropoda</taxon>
        <taxon>Hexapoda</taxon>
        <taxon>Insecta</taxon>
        <taxon>Pterygota</taxon>
        <taxon>Neoptera</taxon>
        <taxon>Endopterygota</taxon>
        <taxon>Diptera</taxon>
        <taxon>Brachycera</taxon>
        <taxon>Muscomorpha</taxon>
        <taxon>Tephritoidea</taxon>
        <taxon>Tephritidae</taxon>
        <taxon>Zeugodacus</taxon>
        <taxon>Zeugodacus</taxon>
    </lineage>
</organism>
<dbReference type="PANTHER" id="PTHR22802:SF458">
    <property type="entry name" value="C-TYPE LECTIN DOMAIN-CONTAINING PROTEIN"/>
    <property type="match status" value="1"/>
</dbReference>
<dbReference type="InterPro" id="IPR016187">
    <property type="entry name" value="CTDL_fold"/>
</dbReference>
<accession>A0A0A1WZL5</accession>
<proteinExistence type="predicted"/>
<dbReference type="CDD" id="cd00037">
    <property type="entry name" value="CLECT"/>
    <property type="match status" value="1"/>
</dbReference>
<protein>
    <submittedName>
        <fullName evidence="3">Accessory gland protein Acp29AB</fullName>
    </submittedName>
</protein>
<dbReference type="AlphaFoldDB" id="A0A0A1WZL5"/>
<dbReference type="InterPro" id="IPR016186">
    <property type="entry name" value="C-type_lectin-like/link_sf"/>
</dbReference>
<dbReference type="InterPro" id="IPR051004">
    <property type="entry name" value="DC-SIGN_domain-containing"/>
</dbReference>
<reference evidence="3" key="1">
    <citation type="submission" date="2014-11" db="EMBL/GenBank/DDBJ databases">
        <authorList>
            <person name="Geib S."/>
        </authorList>
    </citation>
    <scope>NUCLEOTIDE SEQUENCE</scope>
</reference>
<name>A0A0A1WZL5_ZEUCU</name>
<evidence type="ECO:0000259" key="2">
    <source>
        <dbReference type="PROSITE" id="PS50041"/>
    </source>
</evidence>
<feature type="domain" description="C-type lectin" evidence="2">
    <location>
        <begin position="39"/>
        <end position="162"/>
    </location>
</feature>
<dbReference type="SMART" id="SM00034">
    <property type="entry name" value="CLECT"/>
    <property type="match status" value="1"/>
</dbReference>
<dbReference type="PROSITE" id="PS50041">
    <property type="entry name" value="C_TYPE_LECTIN_2"/>
    <property type="match status" value="1"/>
</dbReference>